<protein>
    <submittedName>
        <fullName evidence="1">Uncharacterized protein</fullName>
    </submittedName>
</protein>
<proteinExistence type="predicted"/>
<evidence type="ECO:0000313" key="1">
    <source>
        <dbReference type="EMBL" id="MBX38632.1"/>
    </source>
</evidence>
<sequence>MFLPVGMLSKSKDTDLLEHFYLSHLQCWLPWTNHGATVRLFSYDIEVMDSSLRNNLFLKEHISSPFPDTTELEFHALGHSLMSQFP</sequence>
<organism evidence="1">
    <name type="scientific">Rhizophora mucronata</name>
    <name type="common">Asiatic mangrove</name>
    <dbReference type="NCBI Taxonomy" id="61149"/>
    <lineage>
        <taxon>Eukaryota</taxon>
        <taxon>Viridiplantae</taxon>
        <taxon>Streptophyta</taxon>
        <taxon>Embryophyta</taxon>
        <taxon>Tracheophyta</taxon>
        <taxon>Spermatophyta</taxon>
        <taxon>Magnoliopsida</taxon>
        <taxon>eudicotyledons</taxon>
        <taxon>Gunneridae</taxon>
        <taxon>Pentapetalae</taxon>
        <taxon>rosids</taxon>
        <taxon>fabids</taxon>
        <taxon>Malpighiales</taxon>
        <taxon>Rhizophoraceae</taxon>
        <taxon>Rhizophora</taxon>
    </lineage>
</organism>
<accession>A0A2P2N837</accession>
<reference evidence="1" key="1">
    <citation type="submission" date="2018-02" db="EMBL/GenBank/DDBJ databases">
        <title>Rhizophora mucronata_Transcriptome.</title>
        <authorList>
            <person name="Meera S.P."/>
            <person name="Sreeshan A."/>
            <person name="Augustine A."/>
        </authorList>
    </citation>
    <scope>NUCLEOTIDE SEQUENCE</scope>
    <source>
        <tissue evidence="1">Leaf</tissue>
    </source>
</reference>
<name>A0A2P2N837_RHIMU</name>
<dbReference type="EMBL" id="GGEC01058148">
    <property type="protein sequence ID" value="MBX38632.1"/>
    <property type="molecule type" value="Transcribed_RNA"/>
</dbReference>
<dbReference type="AlphaFoldDB" id="A0A2P2N837"/>